<reference evidence="1" key="1">
    <citation type="submission" date="2021-06" db="EMBL/GenBank/DDBJ databases">
        <authorList>
            <person name="Kallberg Y."/>
            <person name="Tangrot J."/>
            <person name="Rosling A."/>
        </authorList>
    </citation>
    <scope>NUCLEOTIDE SEQUENCE</scope>
    <source>
        <strain evidence="1">FL966</strain>
    </source>
</reference>
<keyword evidence="2" id="KW-1185">Reference proteome</keyword>
<name>A0A9N9KJ46_9GLOM</name>
<feature type="non-terminal residue" evidence="1">
    <location>
        <position position="46"/>
    </location>
</feature>
<dbReference type="Proteomes" id="UP000789759">
    <property type="component" value="Unassembled WGS sequence"/>
</dbReference>
<proteinExistence type="predicted"/>
<gene>
    <name evidence="1" type="ORF">CPELLU_LOCUS21309</name>
</gene>
<dbReference type="EMBL" id="CAJVQA010077153">
    <property type="protein sequence ID" value="CAG8835889.1"/>
    <property type="molecule type" value="Genomic_DNA"/>
</dbReference>
<dbReference type="AlphaFoldDB" id="A0A9N9KJ46"/>
<sequence>VLCTEFKDFCKCLTVNFSIQDSQKICLQNNDSTSNFKKSKGFTNIK</sequence>
<organism evidence="1 2">
    <name type="scientific">Cetraspora pellucida</name>
    <dbReference type="NCBI Taxonomy" id="1433469"/>
    <lineage>
        <taxon>Eukaryota</taxon>
        <taxon>Fungi</taxon>
        <taxon>Fungi incertae sedis</taxon>
        <taxon>Mucoromycota</taxon>
        <taxon>Glomeromycotina</taxon>
        <taxon>Glomeromycetes</taxon>
        <taxon>Diversisporales</taxon>
        <taxon>Gigasporaceae</taxon>
        <taxon>Cetraspora</taxon>
    </lineage>
</organism>
<comment type="caution">
    <text evidence="1">The sequence shown here is derived from an EMBL/GenBank/DDBJ whole genome shotgun (WGS) entry which is preliminary data.</text>
</comment>
<evidence type="ECO:0000313" key="2">
    <source>
        <dbReference type="Proteomes" id="UP000789759"/>
    </source>
</evidence>
<protein>
    <submittedName>
        <fullName evidence="1">5630_t:CDS:1</fullName>
    </submittedName>
</protein>
<feature type="non-terminal residue" evidence="1">
    <location>
        <position position="1"/>
    </location>
</feature>
<accession>A0A9N9KJ46</accession>
<evidence type="ECO:0000313" key="1">
    <source>
        <dbReference type="EMBL" id="CAG8835889.1"/>
    </source>
</evidence>